<accession>A0AAV4NER4</accession>
<protein>
    <submittedName>
        <fullName evidence="1">Uncharacterized protein</fullName>
    </submittedName>
</protein>
<proteinExistence type="predicted"/>
<evidence type="ECO:0000313" key="1">
    <source>
        <dbReference type="EMBL" id="GIX83304.1"/>
    </source>
</evidence>
<gene>
    <name evidence="1" type="primary">AVEN_157502_1</name>
    <name evidence="1" type="ORF">CEXT_657721</name>
</gene>
<dbReference type="EMBL" id="BPLR01020856">
    <property type="protein sequence ID" value="GIX83304.1"/>
    <property type="molecule type" value="Genomic_DNA"/>
</dbReference>
<keyword evidence="2" id="KW-1185">Reference proteome</keyword>
<dbReference type="AlphaFoldDB" id="A0AAV4NER4"/>
<name>A0AAV4NER4_CAEEX</name>
<sequence>MEESMEELVTDCHYWRQLLLGLNYQNWILETEKKSFRNKYENLVEKVKHDMPILLKLKGSQKKLAKDTRKYARTDQELATARSMDLDRKSDRVVTEMEREHAVKRLQMNTSTMERINKFHRRIQSRIEEEKKYGEGKMVKYEKEVKVLRETLAADGVVFQDFKKTFADREIFVDDLKAFVTDGLKIYLGLEKKRRRRNGVIKRGIRRNRNKSQDGHIYMCASSSIIGSSSICTGSSGLGKMTHFSVCMIWYYRDGTFQCVQDLVLSVAAPFVHAHLVSARCEHDLVLSGWYISMCARSSIIGSSSICTGSSGLGKMTHFSVCMIWYYRDGTFQCVQDLVLSVAAPFVQAHLVSAR</sequence>
<reference evidence="1 2" key="1">
    <citation type="submission" date="2021-06" db="EMBL/GenBank/DDBJ databases">
        <title>Caerostris extrusa draft genome.</title>
        <authorList>
            <person name="Kono N."/>
            <person name="Arakawa K."/>
        </authorList>
    </citation>
    <scope>NUCLEOTIDE SEQUENCE [LARGE SCALE GENOMIC DNA]</scope>
</reference>
<comment type="caution">
    <text evidence="1">The sequence shown here is derived from an EMBL/GenBank/DDBJ whole genome shotgun (WGS) entry which is preliminary data.</text>
</comment>
<dbReference type="Proteomes" id="UP001054945">
    <property type="component" value="Unassembled WGS sequence"/>
</dbReference>
<evidence type="ECO:0000313" key="2">
    <source>
        <dbReference type="Proteomes" id="UP001054945"/>
    </source>
</evidence>
<organism evidence="1 2">
    <name type="scientific">Caerostris extrusa</name>
    <name type="common">Bark spider</name>
    <name type="synonym">Caerostris bankana</name>
    <dbReference type="NCBI Taxonomy" id="172846"/>
    <lineage>
        <taxon>Eukaryota</taxon>
        <taxon>Metazoa</taxon>
        <taxon>Ecdysozoa</taxon>
        <taxon>Arthropoda</taxon>
        <taxon>Chelicerata</taxon>
        <taxon>Arachnida</taxon>
        <taxon>Araneae</taxon>
        <taxon>Araneomorphae</taxon>
        <taxon>Entelegynae</taxon>
        <taxon>Araneoidea</taxon>
        <taxon>Araneidae</taxon>
        <taxon>Caerostris</taxon>
    </lineage>
</organism>